<feature type="compositionally biased region" description="Polar residues" evidence="1">
    <location>
        <begin position="506"/>
        <end position="529"/>
    </location>
</feature>
<feature type="compositionally biased region" description="Polar residues" evidence="1">
    <location>
        <begin position="303"/>
        <end position="317"/>
    </location>
</feature>
<evidence type="ECO:0000313" key="3">
    <source>
        <dbReference type="Proteomes" id="UP000054564"/>
    </source>
</evidence>
<feature type="compositionally biased region" description="Low complexity" evidence="1">
    <location>
        <begin position="341"/>
        <end position="366"/>
    </location>
</feature>
<feature type="compositionally biased region" description="Low complexity" evidence="1">
    <location>
        <begin position="76"/>
        <end position="98"/>
    </location>
</feature>
<feature type="compositionally biased region" description="Low complexity" evidence="1">
    <location>
        <begin position="106"/>
        <end position="122"/>
    </location>
</feature>
<feature type="compositionally biased region" description="Polar residues" evidence="1">
    <location>
        <begin position="805"/>
        <end position="831"/>
    </location>
</feature>
<feature type="region of interest" description="Disordered" evidence="1">
    <location>
        <begin position="1"/>
        <end position="34"/>
    </location>
</feature>
<proteinExistence type="predicted"/>
<dbReference type="PANTHER" id="PTHR37327">
    <property type="entry name" value="CHROMOSOME 1, WHOLE GENOME SHOTGUN SEQUENCE"/>
    <property type="match status" value="1"/>
</dbReference>
<feature type="region of interest" description="Disordered" evidence="1">
    <location>
        <begin position="58"/>
        <end position="157"/>
    </location>
</feature>
<dbReference type="SUPFAM" id="SSF116846">
    <property type="entry name" value="MIT domain"/>
    <property type="match status" value="1"/>
</dbReference>
<feature type="compositionally biased region" description="Low complexity" evidence="1">
    <location>
        <begin position="890"/>
        <end position="907"/>
    </location>
</feature>
<feature type="region of interest" description="Disordered" evidence="1">
    <location>
        <begin position="846"/>
        <end position="961"/>
    </location>
</feature>
<evidence type="ECO:0008006" key="4">
    <source>
        <dbReference type="Google" id="ProtNLM"/>
    </source>
</evidence>
<feature type="compositionally biased region" description="Polar residues" evidence="1">
    <location>
        <begin position="990"/>
        <end position="1009"/>
    </location>
</feature>
<feature type="compositionally biased region" description="Polar residues" evidence="1">
    <location>
        <begin position="926"/>
        <end position="960"/>
    </location>
</feature>
<feature type="compositionally biased region" description="Polar residues" evidence="1">
    <location>
        <begin position="429"/>
        <end position="464"/>
    </location>
</feature>
<feature type="compositionally biased region" description="Polar residues" evidence="1">
    <location>
        <begin position="1029"/>
        <end position="1047"/>
    </location>
</feature>
<feature type="compositionally biased region" description="Polar residues" evidence="1">
    <location>
        <begin position="18"/>
        <end position="27"/>
    </location>
</feature>
<feature type="region of interest" description="Disordered" evidence="1">
    <location>
        <begin position="782"/>
        <end position="831"/>
    </location>
</feature>
<feature type="compositionally biased region" description="Low complexity" evidence="1">
    <location>
        <begin position="245"/>
        <end position="286"/>
    </location>
</feature>
<keyword evidence="3" id="KW-1185">Reference proteome</keyword>
<feature type="region of interest" description="Disordered" evidence="1">
    <location>
        <begin position="676"/>
        <end position="751"/>
    </location>
</feature>
<feature type="compositionally biased region" description="Low complexity" evidence="1">
    <location>
        <begin position="1010"/>
        <end position="1025"/>
    </location>
</feature>
<name>A0A0L0V2U6_9BASI</name>
<feature type="compositionally biased region" description="Low complexity" evidence="1">
    <location>
        <begin position="318"/>
        <end position="330"/>
    </location>
</feature>
<gene>
    <name evidence="2" type="ORF">PSTG_13108</name>
</gene>
<dbReference type="PANTHER" id="PTHR37327:SF1">
    <property type="entry name" value="MICROTUBULE INTERACTING AND TRANSPORT DOMAIN-CONTAINING PROTEIN"/>
    <property type="match status" value="1"/>
</dbReference>
<feature type="compositionally biased region" description="Pro residues" evidence="1">
    <location>
        <begin position="492"/>
        <end position="503"/>
    </location>
</feature>
<feature type="compositionally biased region" description="Polar residues" evidence="1">
    <location>
        <begin position="719"/>
        <end position="751"/>
    </location>
</feature>
<comment type="caution">
    <text evidence="2">The sequence shown here is derived from an EMBL/GenBank/DDBJ whole genome shotgun (WGS) entry which is preliminary data.</text>
</comment>
<feature type="compositionally biased region" description="Basic residues" evidence="1">
    <location>
        <begin position="474"/>
        <end position="485"/>
    </location>
</feature>
<feature type="compositionally biased region" description="Low complexity" evidence="1">
    <location>
        <begin position="1048"/>
        <end position="1066"/>
    </location>
</feature>
<accession>A0A0L0V2U6</accession>
<dbReference type="STRING" id="1165861.A0A0L0V2U6"/>
<feature type="region of interest" description="Disordered" evidence="1">
    <location>
        <begin position="420"/>
        <end position="529"/>
    </location>
</feature>
<evidence type="ECO:0000313" key="2">
    <source>
        <dbReference type="EMBL" id="KNE93476.1"/>
    </source>
</evidence>
<dbReference type="Proteomes" id="UP000054564">
    <property type="component" value="Unassembled WGS sequence"/>
</dbReference>
<feature type="compositionally biased region" description="Polar residues" evidence="1">
    <location>
        <begin position="878"/>
        <end position="889"/>
    </location>
</feature>
<protein>
    <recommendedName>
        <fullName evidence="4">MIT domain-containing protein</fullName>
    </recommendedName>
</protein>
<feature type="compositionally biased region" description="Low complexity" evidence="1">
    <location>
        <begin position="784"/>
        <end position="804"/>
    </location>
</feature>
<dbReference type="OrthoDB" id="2245455at2759"/>
<dbReference type="InterPro" id="IPR036181">
    <property type="entry name" value="MIT_dom_sf"/>
</dbReference>
<organism evidence="2 3">
    <name type="scientific">Puccinia striiformis f. sp. tritici PST-78</name>
    <dbReference type="NCBI Taxonomy" id="1165861"/>
    <lineage>
        <taxon>Eukaryota</taxon>
        <taxon>Fungi</taxon>
        <taxon>Dikarya</taxon>
        <taxon>Basidiomycota</taxon>
        <taxon>Pucciniomycotina</taxon>
        <taxon>Pucciniomycetes</taxon>
        <taxon>Pucciniales</taxon>
        <taxon>Pucciniaceae</taxon>
        <taxon>Puccinia</taxon>
    </lineage>
</organism>
<sequence length="1379" mass="149816">MNSSSSSSSSSIESETSPTQAFLTASTPKDLINGISPEAARARAISGSLAKRKLQFEAACKTNTTNELPPPPPPTSSSSATSAAANRSSNLLSPLAPSITKQPSVPTTAAPTTTATTATKTAVINTKKSFSSHHFFPRRKPKFTGPINSDSLTESEPADNIDLNIKTAALSRKPSKTNSAILLKLDFNPLTPPADNDSEILAQTSTTTQQPGLARSNSHRSINFSILPSAPNSYTQIMPTPSISQQSAQLISSTSSLSAPSISSSNSSTSSSADSQRQQQQQSNPNNLPPPPTQEKRSRAIRLTSSFRKAGNSLSPRTTTTAATTTTTTTVNPPQQRTQRTSRLFSSRSNNNSSTQTNTTSSTNSLNDHHSPGSPRPVCSVPMTPISPDCSPTQLGNHPVLAIITNESNPPAIMQKKLTSPELIPTPAPFTSTRIKSSNNQDQHMNSSPSASPDSNEPPQTLSQHPLPLSNQHQHQHQHQHHRHHSDTNEPTPSPSPVLPPSTPTHVHQYSNSSYQETPTTPTGSKHHPSQNILTIALSKAQTAVQLDTALQIPEAIHAYTEAVLLLEEVIDNIEASSKEREDKEWDGLMRDQARDKLWADDMWKRLGQENLDDIDREDLESRLRERERKWMEKQWKIEKRKKARADEEDRLVGIHNTYASRIAELQAEVLSNHHAMLRSDQSRDSSPTRGWPEDEEDEQPPSSNLASHHPPLSEAERTSFSSDSTTREGTQSQHLELPSTPQRTSHEQVTLASCNPETFRQSCEIEEEEKDVVSERLPHYVHSQSNRNRASSSISGASLSQLGRVQSNESMTTRRTSVSSNAYNTDQCGPTLLQTSTEVQFEMADTQGRISTDPRPTSRHSKRLSDATLASGRPESPRTTISSTNQHFGQQSSQTLLVSQTTTQGTISQRRRSPTCVDAVRRSPSRSQGHQKNGTVSFTQPFNPGGSSSMSHRPSNLSLMGTVPSAAIPLRLRSYSQPGKRPGLPPSFMTDNTNPVPNSPLFTGPSQGSISRKSPSLKHSSPLLGNNGAASQDLPTPSRPVSQLATPSPSLLNPTSSSIPTSISNGGMTRSESQPIIPTYEIQPYAHASLSPGSMYSGSAAPVGALPGYPKIPARRPFHLMRQIRTSISTGAYVSPRLYVPRQMWYQVQVKLHGLETKIKLMETLIAGLELVERDGAGLVGIEVPGAVSREAVWDPAQGRNSKPTLSSQVLTITERFMKRLEIFEELLDNLQSGGAKKLGLNTTGLQETAYGQDNLRKAGGFGTLMAHKLGKGLDRITLGRGNADLPTLYVDTIARLFDKSQTIDVHLGSLELAARSQGNSSGSGMYSAIGQQSKQHIEGRLRRVSEFYSTVVCRFVVADMGVLLDKYVKRGGNWCGD</sequence>
<reference evidence="3" key="1">
    <citation type="submission" date="2014-03" db="EMBL/GenBank/DDBJ databases">
        <title>The Genome Sequence of Puccinia striiformis f. sp. tritici PST-78.</title>
        <authorList>
            <consortium name="The Broad Institute Genome Sequencing Platform"/>
            <person name="Cuomo C."/>
            <person name="Hulbert S."/>
            <person name="Chen X."/>
            <person name="Walker B."/>
            <person name="Young S.K."/>
            <person name="Zeng Q."/>
            <person name="Gargeya S."/>
            <person name="Fitzgerald M."/>
            <person name="Haas B."/>
            <person name="Abouelleil A."/>
            <person name="Alvarado L."/>
            <person name="Arachchi H.M."/>
            <person name="Berlin A.M."/>
            <person name="Chapman S.B."/>
            <person name="Goldberg J."/>
            <person name="Griggs A."/>
            <person name="Gujja S."/>
            <person name="Hansen M."/>
            <person name="Howarth C."/>
            <person name="Imamovic A."/>
            <person name="Larimer J."/>
            <person name="McCowan C."/>
            <person name="Montmayeur A."/>
            <person name="Murphy C."/>
            <person name="Neiman D."/>
            <person name="Pearson M."/>
            <person name="Priest M."/>
            <person name="Roberts A."/>
            <person name="Saif S."/>
            <person name="Shea T."/>
            <person name="Sisk P."/>
            <person name="Sykes S."/>
            <person name="Wortman J."/>
            <person name="Nusbaum C."/>
            <person name="Birren B."/>
        </authorList>
    </citation>
    <scope>NUCLEOTIDE SEQUENCE [LARGE SCALE GENOMIC DNA]</scope>
    <source>
        <strain evidence="3">race PST-78</strain>
    </source>
</reference>
<evidence type="ECO:0000256" key="1">
    <source>
        <dbReference type="SAM" id="MobiDB-lite"/>
    </source>
</evidence>
<dbReference type="EMBL" id="AJIL01000136">
    <property type="protein sequence ID" value="KNE93476.1"/>
    <property type="molecule type" value="Genomic_DNA"/>
</dbReference>
<feature type="compositionally biased region" description="Low complexity" evidence="1">
    <location>
        <begin position="1"/>
        <end position="17"/>
    </location>
</feature>
<feature type="region of interest" description="Disordered" evidence="1">
    <location>
        <begin position="976"/>
        <end position="1072"/>
    </location>
</feature>
<feature type="region of interest" description="Disordered" evidence="1">
    <location>
        <begin position="245"/>
        <end position="392"/>
    </location>
</feature>